<evidence type="ECO:0000256" key="1">
    <source>
        <dbReference type="SAM" id="MobiDB-lite"/>
    </source>
</evidence>
<reference evidence="2" key="1">
    <citation type="submission" date="2023-10" db="EMBL/GenBank/DDBJ databases">
        <authorList>
            <person name="Domelevo Entfellner J.-B."/>
        </authorList>
    </citation>
    <scope>NUCLEOTIDE SEQUENCE</scope>
</reference>
<dbReference type="EMBL" id="OY731401">
    <property type="protein sequence ID" value="CAJ1948322.1"/>
    <property type="molecule type" value="Genomic_DNA"/>
</dbReference>
<feature type="non-terminal residue" evidence="2">
    <location>
        <position position="63"/>
    </location>
</feature>
<evidence type="ECO:0000313" key="3">
    <source>
        <dbReference type="Proteomes" id="UP001189624"/>
    </source>
</evidence>
<name>A0AA86VAW6_9FABA</name>
<proteinExistence type="predicted"/>
<accession>A0AA86VAW6</accession>
<keyword evidence="3" id="KW-1185">Reference proteome</keyword>
<dbReference type="Proteomes" id="UP001189624">
    <property type="component" value="Chromosome 4"/>
</dbReference>
<gene>
    <name evidence="2" type="ORF">AYBTSS11_LOCUS13128</name>
</gene>
<sequence>SECASVRENGSKSIRELRVTCNDYFLTPRILRISSALASASPPRAPPHPLRVPLSIRFPSPST</sequence>
<feature type="non-terminal residue" evidence="2">
    <location>
        <position position="1"/>
    </location>
</feature>
<dbReference type="Gramene" id="rna-AYBTSS11_LOCUS13128">
    <property type="protein sequence ID" value="CAJ1948322.1"/>
    <property type="gene ID" value="gene-AYBTSS11_LOCUS13128"/>
</dbReference>
<feature type="region of interest" description="Disordered" evidence="1">
    <location>
        <begin position="38"/>
        <end position="63"/>
    </location>
</feature>
<organism evidence="2 3">
    <name type="scientific">Sphenostylis stenocarpa</name>
    <dbReference type="NCBI Taxonomy" id="92480"/>
    <lineage>
        <taxon>Eukaryota</taxon>
        <taxon>Viridiplantae</taxon>
        <taxon>Streptophyta</taxon>
        <taxon>Embryophyta</taxon>
        <taxon>Tracheophyta</taxon>
        <taxon>Spermatophyta</taxon>
        <taxon>Magnoliopsida</taxon>
        <taxon>eudicotyledons</taxon>
        <taxon>Gunneridae</taxon>
        <taxon>Pentapetalae</taxon>
        <taxon>rosids</taxon>
        <taxon>fabids</taxon>
        <taxon>Fabales</taxon>
        <taxon>Fabaceae</taxon>
        <taxon>Papilionoideae</taxon>
        <taxon>50 kb inversion clade</taxon>
        <taxon>NPAAA clade</taxon>
        <taxon>indigoferoid/millettioid clade</taxon>
        <taxon>Phaseoleae</taxon>
        <taxon>Sphenostylis</taxon>
    </lineage>
</organism>
<protein>
    <submittedName>
        <fullName evidence="2">Uncharacterized protein</fullName>
    </submittedName>
</protein>
<dbReference type="AlphaFoldDB" id="A0AA86VAW6"/>
<evidence type="ECO:0000313" key="2">
    <source>
        <dbReference type="EMBL" id="CAJ1948322.1"/>
    </source>
</evidence>